<keyword evidence="1" id="KW-1133">Transmembrane helix</keyword>
<evidence type="ECO:0000259" key="3">
    <source>
        <dbReference type="Pfam" id="PF23357"/>
    </source>
</evidence>
<dbReference type="EMBL" id="SUKA01000006">
    <property type="protein sequence ID" value="TJY63361.1"/>
    <property type="molecule type" value="Genomic_DNA"/>
</dbReference>
<feature type="transmembrane region" description="Helical" evidence="1">
    <location>
        <begin position="163"/>
        <end position="181"/>
    </location>
</feature>
<feature type="transmembrane region" description="Helical" evidence="1">
    <location>
        <begin position="771"/>
        <end position="793"/>
    </location>
</feature>
<dbReference type="OrthoDB" id="9777219at2"/>
<dbReference type="AlphaFoldDB" id="A0A4U0GW56"/>
<dbReference type="Pfam" id="PF12679">
    <property type="entry name" value="ABC2_membrane_2"/>
    <property type="match status" value="1"/>
</dbReference>
<feature type="transmembrane region" description="Helical" evidence="1">
    <location>
        <begin position="12"/>
        <end position="36"/>
    </location>
</feature>
<protein>
    <submittedName>
        <fullName evidence="4">Gliding motility-associated ABC transporter substrate-binding protein GldG</fullName>
    </submittedName>
</protein>
<dbReference type="Proteomes" id="UP000309872">
    <property type="component" value="Unassembled WGS sequence"/>
</dbReference>
<evidence type="ECO:0000313" key="5">
    <source>
        <dbReference type="Proteomes" id="UP000309872"/>
    </source>
</evidence>
<dbReference type="RefSeq" id="WP_136822036.1">
    <property type="nucleotide sequence ID" value="NZ_BMJX01000006.1"/>
</dbReference>
<evidence type="ECO:0000313" key="4">
    <source>
        <dbReference type="EMBL" id="TJY63361.1"/>
    </source>
</evidence>
<feature type="transmembrane region" description="Helical" evidence="1">
    <location>
        <begin position="250"/>
        <end position="270"/>
    </location>
</feature>
<dbReference type="InterPro" id="IPR019196">
    <property type="entry name" value="ABC_transp_unknown"/>
</dbReference>
<dbReference type="PANTHER" id="PTHR37305:SF1">
    <property type="entry name" value="MEMBRANE PROTEIN"/>
    <property type="match status" value="1"/>
</dbReference>
<dbReference type="InterPro" id="IPR055396">
    <property type="entry name" value="DUF7088"/>
</dbReference>
<dbReference type="GO" id="GO:0005886">
    <property type="term" value="C:plasma membrane"/>
    <property type="evidence" value="ECO:0007669"/>
    <property type="project" value="UniProtKB-SubCell"/>
</dbReference>
<keyword evidence="1" id="KW-0812">Transmembrane</keyword>
<sequence>MFSIYKKEVASYFNSLIGYLAISLFLLITGLVLWFFPDSSMLETGYASLEGFFSLAPYLLIFLIPAITMRSIAGEKADGTYDLLLSRPISLKQIVIEKYAGSLTIVILAILPTIVYAITLYVLAFPIGNIDLGATIGSYLGLLLLSSAFVALSIFCSSLTQNPIIAFLLAIFLCFTIYYGIGAIAQLPIFTAVADGLAGMGIQSHYDAVSRGVLAAQDFIYFLSFSIFFLTLSIGHLGRFFRARKTTFTVYIGTIVFLLILNQSFFYNLFGRIDFTEDKRFTLSDTSKELIKNLDQDIYITIFLDGDLPSGFKRLRRAAIDMASDLQAYSDGRIKINLVNPLEGNEQQQQEFTQALINRGLYPTNLSVKSESGFSQKLIFPAAIVNTDSLEVNISLLQNKTGADPEYVLNNSIQNLEYAFASAIRKVIADKISYIGFTEGHGEPSDLELYDAMHTLMVGNQVGRLHLDSIHLEDLKQIQIIVIAKPIKPFSESEKYKLDYFIRHGGGVIWAIDQLDASLDALRSQGNQTVIGRQLNLDDQLFLYGARLNYNMIADLNCGQIPLSVGNIGGNAQIELSPWYFFPILMPISTHPVVKNLDGIRTEFIGTIDTVACTGIKKEVILQTSPFTRLLNTPMALSLQMVEERPDPTKFRTKPEPVGILLSGKFPYIFENRPVPSGIQSPVDLSNISKPAKMLVISDGDWLINQVNAKDQSPYPLGWDRYTEQQFANKIFLENIVDYLVNDESLIALRNREVKLRLLDQAKVRNEKVQWQVINIIVPLVLLLLIGSVQQYIRKKKYTKKLPI</sequence>
<dbReference type="PANTHER" id="PTHR37305">
    <property type="entry name" value="INTEGRAL MEMBRANE PROTEIN-RELATED"/>
    <property type="match status" value="1"/>
</dbReference>
<evidence type="ECO:0000256" key="1">
    <source>
        <dbReference type="SAM" id="Phobius"/>
    </source>
</evidence>
<dbReference type="InterPro" id="IPR019863">
    <property type="entry name" value="Motility-assoc_ABC-rel_GldG"/>
</dbReference>
<comment type="caution">
    <text evidence="4">The sequence shown here is derived from an EMBL/GenBank/DDBJ whole genome shotgun (WGS) entry which is preliminary data.</text>
</comment>
<feature type="transmembrane region" description="Helical" evidence="1">
    <location>
        <begin position="48"/>
        <end position="67"/>
    </location>
</feature>
<name>A0A4U0GW56_9SPHI</name>
<keyword evidence="1" id="KW-0472">Membrane</keyword>
<keyword evidence="5" id="KW-1185">Reference proteome</keyword>
<dbReference type="Pfam" id="PF09822">
    <property type="entry name" value="ABC_transp_aux"/>
    <property type="match status" value="1"/>
</dbReference>
<proteinExistence type="predicted"/>
<feature type="domain" description="DUF7088" evidence="3">
    <location>
        <begin position="277"/>
        <end position="385"/>
    </location>
</feature>
<gene>
    <name evidence="4" type="primary">gldG</name>
    <name evidence="4" type="ORF">FAZ19_17395</name>
</gene>
<accession>A0A4U0GW56</accession>
<dbReference type="GO" id="GO:0140359">
    <property type="term" value="F:ABC-type transporter activity"/>
    <property type="evidence" value="ECO:0007669"/>
    <property type="project" value="InterPro"/>
</dbReference>
<organism evidence="4 5">
    <name type="scientific">Sphingobacterium alkalisoli</name>
    <dbReference type="NCBI Taxonomy" id="1874115"/>
    <lineage>
        <taxon>Bacteria</taxon>
        <taxon>Pseudomonadati</taxon>
        <taxon>Bacteroidota</taxon>
        <taxon>Sphingobacteriia</taxon>
        <taxon>Sphingobacteriales</taxon>
        <taxon>Sphingobacteriaceae</taxon>
        <taxon>Sphingobacterium</taxon>
    </lineage>
</organism>
<feature type="transmembrane region" description="Helical" evidence="1">
    <location>
        <begin position="99"/>
        <end position="124"/>
    </location>
</feature>
<dbReference type="NCBIfam" id="TIGR03521">
    <property type="entry name" value="GldG"/>
    <property type="match status" value="1"/>
</dbReference>
<reference evidence="4 5" key="1">
    <citation type="submission" date="2019-04" db="EMBL/GenBank/DDBJ databases">
        <title>Sphingobacterium olei sp. nov., isolated from oil-contaminated soil.</title>
        <authorList>
            <person name="Liu B."/>
        </authorList>
    </citation>
    <scope>NUCLEOTIDE SEQUENCE [LARGE SCALE GENOMIC DNA]</scope>
    <source>
        <strain evidence="4 5">Y3L14</strain>
    </source>
</reference>
<evidence type="ECO:0000259" key="2">
    <source>
        <dbReference type="Pfam" id="PF09822"/>
    </source>
</evidence>
<feature type="transmembrane region" description="Helical" evidence="1">
    <location>
        <begin position="136"/>
        <end position="156"/>
    </location>
</feature>
<feature type="domain" description="ABC-type uncharacterised transport system" evidence="2">
    <location>
        <begin position="435"/>
        <end position="735"/>
    </location>
</feature>
<feature type="transmembrane region" description="Helical" evidence="1">
    <location>
        <begin position="219"/>
        <end position="238"/>
    </location>
</feature>
<dbReference type="Pfam" id="PF23357">
    <property type="entry name" value="DUF7088"/>
    <property type="match status" value="1"/>
</dbReference>